<dbReference type="GO" id="GO:0008374">
    <property type="term" value="F:O-acyltransferase activity"/>
    <property type="evidence" value="ECO:0007669"/>
    <property type="project" value="TreeGrafter"/>
</dbReference>
<gene>
    <name evidence="1" type="ORF">PDIGIT_LOCUS10084</name>
</gene>
<dbReference type="PANTHER" id="PTHR23416:SF76">
    <property type="entry name" value="ZN(II)2CYS6 TRANSCRIPTION FACTOR (EUROFUNG)"/>
    <property type="match status" value="1"/>
</dbReference>
<dbReference type="AlphaFoldDB" id="A0A9W4ULS1"/>
<dbReference type="Gene3D" id="2.160.10.10">
    <property type="entry name" value="Hexapeptide repeat proteins"/>
    <property type="match status" value="1"/>
</dbReference>
<comment type="caution">
    <text evidence="1">The sequence shown here is derived from an EMBL/GenBank/DDBJ whole genome shotgun (WGS) entry which is preliminary data.</text>
</comment>
<dbReference type="Proteomes" id="UP001152607">
    <property type="component" value="Unassembled WGS sequence"/>
</dbReference>
<proteinExistence type="predicted"/>
<dbReference type="EMBL" id="CAOQHR010000007">
    <property type="protein sequence ID" value="CAI6336977.1"/>
    <property type="molecule type" value="Genomic_DNA"/>
</dbReference>
<evidence type="ECO:0000313" key="2">
    <source>
        <dbReference type="Proteomes" id="UP001152607"/>
    </source>
</evidence>
<name>A0A9W4ULS1_9PLEO</name>
<dbReference type="OrthoDB" id="25818at2759"/>
<accession>A0A9W4ULS1</accession>
<protein>
    <recommendedName>
        <fullName evidence="3">Dynactin subunit 6</fullName>
    </recommendedName>
</protein>
<dbReference type="InterPro" id="IPR011004">
    <property type="entry name" value="Trimer_LpxA-like_sf"/>
</dbReference>
<evidence type="ECO:0000313" key="1">
    <source>
        <dbReference type="EMBL" id="CAI6336977.1"/>
    </source>
</evidence>
<dbReference type="SUPFAM" id="SSF51161">
    <property type="entry name" value="Trimeric LpxA-like enzymes"/>
    <property type="match status" value="1"/>
</dbReference>
<evidence type="ECO:0008006" key="3">
    <source>
        <dbReference type="Google" id="ProtNLM"/>
    </source>
</evidence>
<organism evidence="1 2">
    <name type="scientific">Periconia digitata</name>
    <dbReference type="NCBI Taxonomy" id="1303443"/>
    <lineage>
        <taxon>Eukaryota</taxon>
        <taxon>Fungi</taxon>
        <taxon>Dikarya</taxon>
        <taxon>Ascomycota</taxon>
        <taxon>Pezizomycotina</taxon>
        <taxon>Dothideomycetes</taxon>
        <taxon>Pleosporomycetidae</taxon>
        <taxon>Pleosporales</taxon>
        <taxon>Massarineae</taxon>
        <taxon>Periconiaceae</taxon>
        <taxon>Periconia</taxon>
    </lineage>
</organism>
<keyword evidence="2" id="KW-1185">Reference proteome</keyword>
<reference evidence="1" key="1">
    <citation type="submission" date="2023-01" db="EMBL/GenBank/DDBJ databases">
        <authorList>
            <person name="Van Ghelder C."/>
            <person name="Rancurel C."/>
        </authorList>
    </citation>
    <scope>NUCLEOTIDE SEQUENCE</scope>
    <source>
        <strain evidence="1">CNCM I-4278</strain>
    </source>
</reference>
<sequence>MQCVQVMRYFNNTIYATNGILQAGGYVGSGVYVATPFYCEYAYNLSVGDNTVIGPDCRLLDSGKINIGRNAETGAGVILSTLKMPIDTKTSKRVNGIKVASEIYIGDNAYVGTGCIIEVGVRIGHSAIV</sequence>
<dbReference type="InterPro" id="IPR051159">
    <property type="entry name" value="Hexapeptide_acetyltransf"/>
</dbReference>
<dbReference type="PANTHER" id="PTHR23416">
    <property type="entry name" value="SIALIC ACID SYNTHASE-RELATED"/>
    <property type="match status" value="1"/>
</dbReference>